<protein>
    <submittedName>
        <fullName evidence="1">Uncharacterized protein</fullName>
    </submittedName>
</protein>
<reference evidence="1" key="1">
    <citation type="submission" date="2020-05" db="UniProtKB">
        <authorList>
            <consortium name="EnsemblMetazoa"/>
        </authorList>
    </citation>
    <scope>IDENTIFICATION</scope>
    <source>
        <strain evidence="1">Yale</strain>
    </source>
</reference>
<dbReference type="EMBL" id="CCAG010002625">
    <property type="status" value="NOT_ANNOTATED_CDS"/>
    <property type="molecule type" value="Genomic_DNA"/>
</dbReference>
<organism evidence="1 2">
    <name type="scientific">Glossina morsitans morsitans</name>
    <name type="common">Savannah tsetse fly</name>
    <dbReference type="NCBI Taxonomy" id="37546"/>
    <lineage>
        <taxon>Eukaryota</taxon>
        <taxon>Metazoa</taxon>
        <taxon>Ecdysozoa</taxon>
        <taxon>Arthropoda</taxon>
        <taxon>Hexapoda</taxon>
        <taxon>Insecta</taxon>
        <taxon>Pterygota</taxon>
        <taxon>Neoptera</taxon>
        <taxon>Endopterygota</taxon>
        <taxon>Diptera</taxon>
        <taxon>Brachycera</taxon>
        <taxon>Muscomorpha</taxon>
        <taxon>Hippoboscoidea</taxon>
        <taxon>Glossinidae</taxon>
        <taxon>Glossina</taxon>
    </lineage>
</organism>
<proteinExistence type="predicted"/>
<dbReference type="Proteomes" id="UP000092444">
    <property type="component" value="Unassembled WGS sequence"/>
</dbReference>
<dbReference type="AlphaFoldDB" id="A0A1B0FM69"/>
<dbReference type="EnsemblMetazoa" id="GMOY004969-RA">
    <property type="protein sequence ID" value="GMOY004969-PA"/>
    <property type="gene ID" value="GMOY004969"/>
</dbReference>
<evidence type="ECO:0000313" key="2">
    <source>
        <dbReference type="Proteomes" id="UP000092444"/>
    </source>
</evidence>
<dbReference type="VEuPathDB" id="VectorBase:GMOY004969"/>
<accession>A0A1B0FM69</accession>
<evidence type="ECO:0000313" key="1">
    <source>
        <dbReference type="EnsemblMetazoa" id="GMOY004969-PA"/>
    </source>
</evidence>
<sequence length="116" mass="12708">MGILNTLVTISKNMLLDVLVCQDGSLLYIKEIIDAAEEMVYIGTDLQLTHKYVCQKNKAKCAESFTIGITKMIKQMLIISGDTTYLKLSSGMCAANILISFAERLQIADLHGACST</sequence>
<keyword evidence="2" id="KW-1185">Reference proteome</keyword>
<name>A0A1B0FM69_GLOMM</name>